<evidence type="ECO:0000313" key="2">
    <source>
        <dbReference type="Proteomes" id="UP000319383"/>
    </source>
</evidence>
<dbReference type="AlphaFoldDB" id="A0A517ZUK9"/>
<proteinExistence type="predicted"/>
<accession>A0A517ZUK9</accession>
<organism evidence="1 2">
    <name type="scientific">Symmachiella dynata</name>
    <dbReference type="NCBI Taxonomy" id="2527995"/>
    <lineage>
        <taxon>Bacteria</taxon>
        <taxon>Pseudomonadati</taxon>
        <taxon>Planctomycetota</taxon>
        <taxon>Planctomycetia</taxon>
        <taxon>Planctomycetales</taxon>
        <taxon>Planctomycetaceae</taxon>
        <taxon>Symmachiella</taxon>
    </lineage>
</organism>
<evidence type="ECO:0000313" key="1">
    <source>
        <dbReference type="EMBL" id="QDU46168.1"/>
    </source>
</evidence>
<gene>
    <name evidence="1" type="ORF">Mal52_46670</name>
</gene>
<protein>
    <recommendedName>
        <fullName evidence="3">DUF3618 domain-containing protein</fullName>
    </recommendedName>
</protein>
<reference evidence="1 2" key="1">
    <citation type="submission" date="2019-02" db="EMBL/GenBank/DDBJ databases">
        <title>Deep-cultivation of Planctomycetes and their phenomic and genomic characterization uncovers novel biology.</title>
        <authorList>
            <person name="Wiegand S."/>
            <person name="Jogler M."/>
            <person name="Boedeker C."/>
            <person name="Pinto D."/>
            <person name="Vollmers J."/>
            <person name="Rivas-Marin E."/>
            <person name="Kohn T."/>
            <person name="Peeters S.H."/>
            <person name="Heuer A."/>
            <person name="Rast P."/>
            <person name="Oberbeckmann S."/>
            <person name="Bunk B."/>
            <person name="Jeske O."/>
            <person name="Meyerdierks A."/>
            <person name="Storesund J.E."/>
            <person name="Kallscheuer N."/>
            <person name="Luecker S."/>
            <person name="Lage O.M."/>
            <person name="Pohl T."/>
            <person name="Merkel B.J."/>
            <person name="Hornburger P."/>
            <person name="Mueller R.-W."/>
            <person name="Bruemmer F."/>
            <person name="Labrenz M."/>
            <person name="Spormann A.M."/>
            <person name="Op den Camp H."/>
            <person name="Overmann J."/>
            <person name="Amann R."/>
            <person name="Jetten M.S.M."/>
            <person name="Mascher T."/>
            <person name="Medema M.H."/>
            <person name="Devos D.P."/>
            <person name="Kaster A.-K."/>
            <person name="Ovreas L."/>
            <person name="Rohde M."/>
            <person name="Galperin M.Y."/>
            <person name="Jogler C."/>
        </authorList>
    </citation>
    <scope>NUCLEOTIDE SEQUENCE [LARGE SCALE GENOMIC DNA]</scope>
    <source>
        <strain evidence="1 2">Mal52</strain>
    </source>
</reference>
<name>A0A517ZUK9_9PLAN</name>
<dbReference type="RefSeq" id="WP_145378707.1">
    <property type="nucleotide sequence ID" value="NZ_CAXBED010000031.1"/>
</dbReference>
<dbReference type="OrthoDB" id="213584at2"/>
<evidence type="ECO:0008006" key="3">
    <source>
        <dbReference type="Google" id="ProtNLM"/>
    </source>
</evidence>
<sequence length="133" mass="14583">MISPADDIRRKMQNVRHELKEGVDDIAESTREMTNWRTYVKRYPWVCMGAALAAGYAVVPKQVELVAPDADTLIKLAKKHKLVVEANPKPQSRGSVTSTLLSLMGTMAMRGAVAYAGNYFGQQGGEQIAADTE</sequence>
<dbReference type="Proteomes" id="UP000319383">
    <property type="component" value="Chromosome"/>
</dbReference>
<dbReference type="EMBL" id="CP036276">
    <property type="protein sequence ID" value="QDU46168.1"/>
    <property type="molecule type" value="Genomic_DNA"/>
</dbReference>
<dbReference type="KEGG" id="sdyn:Mal52_46670"/>
<keyword evidence="2" id="KW-1185">Reference proteome</keyword>